<evidence type="ECO:0000313" key="3">
    <source>
        <dbReference type="Proteomes" id="UP000826234"/>
    </source>
</evidence>
<name>A0ABQ7TM99_PHRPL</name>
<feature type="region of interest" description="Disordered" evidence="1">
    <location>
        <begin position="143"/>
        <end position="171"/>
    </location>
</feature>
<feature type="region of interest" description="Disordered" evidence="1">
    <location>
        <begin position="63"/>
        <end position="127"/>
    </location>
</feature>
<proteinExistence type="predicted"/>
<comment type="caution">
    <text evidence="2">The sequence shown here is derived from an EMBL/GenBank/DDBJ whole genome shotgun (WGS) entry which is preliminary data.</text>
</comment>
<keyword evidence="3" id="KW-1185">Reference proteome</keyword>
<feature type="non-terminal residue" evidence="2">
    <location>
        <position position="171"/>
    </location>
</feature>
<dbReference type="EMBL" id="JAIPUX010000439">
    <property type="protein sequence ID" value="KAH0630577.1"/>
    <property type="molecule type" value="Genomic_DNA"/>
</dbReference>
<feature type="compositionally biased region" description="Polar residues" evidence="1">
    <location>
        <begin position="154"/>
        <end position="171"/>
    </location>
</feature>
<evidence type="ECO:0000256" key="1">
    <source>
        <dbReference type="SAM" id="MobiDB-lite"/>
    </source>
</evidence>
<feature type="region of interest" description="Disordered" evidence="1">
    <location>
        <begin position="1"/>
        <end position="22"/>
    </location>
</feature>
<organism evidence="2 3">
    <name type="scientific">Phrynosoma platyrhinos</name>
    <name type="common">Desert horned lizard</name>
    <dbReference type="NCBI Taxonomy" id="52577"/>
    <lineage>
        <taxon>Eukaryota</taxon>
        <taxon>Metazoa</taxon>
        <taxon>Chordata</taxon>
        <taxon>Craniata</taxon>
        <taxon>Vertebrata</taxon>
        <taxon>Euteleostomi</taxon>
        <taxon>Lepidosauria</taxon>
        <taxon>Squamata</taxon>
        <taxon>Bifurcata</taxon>
        <taxon>Unidentata</taxon>
        <taxon>Episquamata</taxon>
        <taxon>Toxicofera</taxon>
        <taxon>Iguania</taxon>
        <taxon>Phrynosomatidae</taxon>
        <taxon>Phrynosomatinae</taxon>
        <taxon>Phrynosoma</taxon>
    </lineage>
</organism>
<reference evidence="2 3" key="1">
    <citation type="journal article" date="2022" name="Gigascience">
        <title>A chromosome-level genome assembly and annotation of the desert horned lizard, Phrynosoma platyrhinos, provides insight into chromosomal rearrangements among reptiles.</title>
        <authorList>
            <person name="Koochekian N."/>
            <person name="Ascanio A."/>
            <person name="Farleigh K."/>
            <person name="Card D.C."/>
            <person name="Schield D.R."/>
            <person name="Castoe T.A."/>
            <person name="Jezkova T."/>
        </authorList>
    </citation>
    <scope>NUCLEOTIDE SEQUENCE [LARGE SCALE GENOMIC DNA]</scope>
    <source>
        <strain evidence="2">NK-2021</strain>
    </source>
</reference>
<protein>
    <submittedName>
        <fullName evidence="2">Uncharacterized protein</fullName>
    </submittedName>
</protein>
<evidence type="ECO:0000313" key="2">
    <source>
        <dbReference type="EMBL" id="KAH0630577.1"/>
    </source>
</evidence>
<accession>A0ABQ7TM99</accession>
<dbReference type="Proteomes" id="UP000826234">
    <property type="component" value="Unassembled WGS sequence"/>
</dbReference>
<gene>
    <name evidence="2" type="ORF">JD844_013767</name>
</gene>
<sequence length="171" mass="18694">MGGLPVVTRDAPPTCIGPDGGAPQAYKGLGLHEQYEPVKEEMSHDAALERETQRERFRVLIRQPSVNPPEVEQESLNIEPKQLYGEPKQEDTEDAIIVGAEWTSVSEEEEDEQELEGKPQLEIPDLAGLQGLSTKRLSWCMEDGEFSANPPETEASSQPEHLAGTSVSSAG</sequence>